<feature type="non-terminal residue" evidence="3">
    <location>
        <position position="338"/>
    </location>
</feature>
<protein>
    <recommendedName>
        <fullName evidence="4">C-methyltransferase domain-containing protein</fullName>
    </recommendedName>
</protein>
<dbReference type="InterPro" id="IPR029063">
    <property type="entry name" value="SAM-dependent_MTases_sf"/>
</dbReference>
<dbReference type="Gene3D" id="6.20.50.110">
    <property type="entry name" value="Methyltransferase, zinc-binding domain"/>
    <property type="match status" value="1"/>
</dbReference>
<gene>
    <name evidence="3" type="ORF">METZ01_LOCUS256217</name>
</gene>
<dbReference type="Gene3D" id="3.40.50.150">
    <property type="entry name" value="Vaccinia Virus protein VP39"/>
    <property type="match status" value="1"/>
</dbReference>
<evidence type="ECO:0008006" key="4">
    <source>
        <dbReference type="Google" id="ProtNLM"/>
    </source>
</evidence>
<reference evidence="3" key="1">
    <citation type="submission" date="2018-05" db="EMBL/GenBank/DDBJ databases">
        <authorList>
            <person name="Lanie J.A."/>
            <person name="Ng W.-L."/>
            <person name="Kazmierczak K.M."/>
            <person name="Andrzejewski T.M."/>
            <person name="Davidsen T.M."/>
            <person name="Wayne K.J."/>
            <person name="Tettelin H."/>
            <person name="Glass J.I."/>
            <person name="Rusch D."/>
            <person name="Podicherti R."/>
            <person name="Tsui H.-C.T."/>
            <person name="Winkler M.E."/>
        </authorList>
    </citation>
    <scope>NUCLEOTIDE SEQUENCE</scope>
</reference>
<sequence>MSYEIKKCRLSKSSHLISVLDLGNQYLTGIFPSSKNEPISKGPLELVWCEDSKLLQLKHSFPLDQMYGDNYGYRSGLNQSMVNHLTQKVKLLENKVLFNSKDIVIDIGSNDATTLKAYNRKDIIKVGIDPTGKKFKKYYNDDMILISDFFPTEKFQLKFPNKKAKIITSIAMIYDLENPLNFFQSIAEILDENGIWHFEQSYLPSMLETNAYDTICHEHLEYYTLGNIKYMLEQANLKIIDVQINDINGGSFAVTAAHMHSNIFSENKATIDSILAKEQEMGLSTLNPFREFERRVFEHRNNLRKLVSSLVSDGKKVFGYGASTKGNVILQFCGFSSK</sequence>
<organism evidence="3">
    <name type="scientific">marine metagenome</name>
    <dbReference type="NCBI Taxonomy" id="408172"/>
    <lineage>
        <taxon>unclassified sequences</taxon>
        <taxon>metagenomes</taxon>
        <taxon>ecological metagenomes</taxon>
    </lineage>
</organism>
<evidence type="ECO:0000259" key="1">
    <source>
        <dbReference type="Pfam" id="PF08421"/>
    </source>
</evidence>
<dbReference type="SUPFAM" id="SSF53335">
    <property type="entry name" value="S-adenosyl-L-methionine-dependent methyltransferases"/>
    <property type="match status" value="1"/>
</dbReference>
<dbReference type="InterPro" id="IPR038576">
    <property type="entry name" value="Methyltransf_Zn-bd_dom_put_sf"/>
</dbReference>
<dbReference type="InterPro" id="IPR013691">
    <property type="entry name" value="MeTrfase_14"/>
</dbReference>
<proteinExistence type="predicted"/>
<feature type="domain" description="C-methyltransferase" evidence="2">
    <location>
        <begin position="247"/>
        <end position="337"/>
    </location>
</feature>
<dbReference type="Pfam" id="PF08421">
    <property type="entry name" value="Methyltransf_13"/>
    <property type="match status" value="1"/>
</dbReference>
<dbReference type="EMBL" id="UINC01069745">
    <property type="protein sequence ID" value="SVC03363.1"/>
    <property type="molecule type" value="Genomic_DNA"/>
</dbReference>
<dbReference type="Gene3D" id="6.10.250.3100">
    <property type="match status" value="1"/>
</dbReference>
<dbReference type="Pfam" id="PF08484">
    <property type="entry name" value="Methyltransf_14"/>
    <property type="match status" value="1"/>
</dbReference>
<accession>A0A382IWT7</accession>
<feature type="domain" description="Methyltransferase putative zinc binding" evidence="1">
    <location>
        <begin position="8"/>
        <end position="67"/>
    </location>
</feature>
<name>A0A382IWT7_9ZZZZ</name>
<dbReference type="Pfam" id="PF13489">
    <property type="entry name" value="Methyltransf_23"/>
    <property type="match status" value="1"/>
</dbReference>
<dbReference type="AlphaFoldDB" id="A0A382IWT7"/>
<dbReference type="InterPro" id="IPR013630">
    <property type="entry name" value="Methyltransf_Zn-bd_dom_put"/>
</dbReference>
<evidence type="ECO:0000313" key="3">
    <source>
        <dbReference type="EMBL" id="SVC03363.1"/>
    </source>
</evidence>
<evidence type="ECO:0000259" key="2">
    <source>
        <dbReference type="Pfam" id="PF08484"/>
    </source>
</evidence>